<dbReference type="InterPro" id="IPR002877">
    <property type="entry name" value="RNA_MeTrfase_FtsJ_dom"/>
</dbReference>
<evidence type="ECO:0000256" key="7">
    <source>
        <dbReference type="SAM" id="MobiDB-lite"/>
    </source>
</evidence>
<sequence>MSRPVSWVIRRACCSRALPYRLWSASRTARGPISSTELPSNTRSSSSSTRWKSRQGRDSFAREAKVQGLKSRAAFKLLEIDSKYKIFKTGQTVVDLGYAPGSWSQVAVERTKPSGRIVGIDIIPAQPPKGVSTIQGNFLSTGVQAEVKRFLSDPDRGRPKQQLFSVIQDPTANEPKVLVPEEEESYIDHERHVGEEDTEAVENLKKNGKKSRNGPDKLVDVVLSDMSEPWPQTTGFWKRSLSDPYIRMMNTSGINFKDHAGSMDLCAAALQFAHDTLRVGGHFVCKFYQGSEDKALEKQLRVLFKFVHREKPESSRSESKEAYFVALRRKSDAGVDEPQSTDDVP</sequence>
<dbReference type="GO" id="GO:0051301">
    <property type="term" value="P:cell division"/>
    <property type="evidence" value="ECO:0007669"/>
    <property type="project" value="UniProtKB-KW"/>
</dbReference>
<keyword evidence="10" id="KW-1185">Reference proteome</keyword>
<evidence type="ECO:0000256" key="6">
    <source>
        <dbReference type="ARBA" id="ARBA00041184"/>
    </source>
</evidence>
<dbReference type="InterPro" id="IPR050082">
    <property type="entry name" value="RNA_methyltr_RlmE"/>
</dbReference>
<name>A0A218ZDX2_9HELO</name>
<keyword evidence="3" id="KW-0489">Methyltransferase</keyword>
<dbReference type="PANTHER" id="PTHR10920">
    <property type="entry name" value="RIBOSOMAL RNA METHYLTRANSFERASE"/>
    <property type="match status" value="1"/>
</dbReference>
<proteinExistence type="inferred from homology"/>
<organism evidence="9 10">
    <name type="scientific">Diplocarpon coronariae</name>
    <dbReference type="NCBI Taxonomy" id="2795749"/>
    <lineage>
        <taxon>Eukaryota</taxon>
        <taxon>Fungi</taxon>
        <taxon>Dikarya</taxon>
        <taxon>Ascomycota</taxon>
        <taxon>Pezizomycotina</taxon>
        <taxon>Leotiomycetes</taxon>
        <taxon>Helotiales</taxon>
        <taxon>Drepanopezizaceae</taxon>
        <taxon>Diplocarpon</taxon>
    </lineage>
</organism>
<keyword evidence="4" id="KW-0808">Transferase</keyword>
<dbReference type="InParanoid" id="A0A218ZDX2"/>
<dbReference type="Proteomes" id="UP000242519">
    <property type="component" value="Unassembled WGS sequence"/>
</dbReference>
<comment type="similarity">
    <text evidence="1">Belongs to the class I-like SAM-binding methyltransferase superfamily. RNA methyltransferase RlmE family.</text>
</comment>
<evidence type="ECO:0000256" key="1">
    <source>
        <dbReference type="ARBA" id="ARBA00009258"/>
    </source>
</evidence>
<evidence type="ECO:0000259" key="8">
    <source>
        <dbReference type="Pfam" id="PF01728"/>
    </source>
</evidence>
<keyword evidence="9" id="KW-0131">Cell cycle</keyword>
<dbReference type="AlphaFoldDB" id="A0A218ZDX2"/>
<comment type="caution">
    <text evidence="9">The sequence shown here is derived from an EMBL/GenBank/DDBJ whole genome shotgun (WGS) entry which is preliminary data.</text>
</comment>
<keyword evidence="2" id="KW-0698">rRNA processing</keyword>
<feature type="compositionally biased region" description="Low complexity" evidence="7">
    <location>
        <begin position="34"/>
        <end position="50"/>
    </location>
</feature>
<accession>A0A218ZDX2</accession>
<evidence type="ECO:0000256" key="3">
    <source>
        <dbReference type="ARBA" id="ARBA00022603"/>
    </source>
</evidence>
<reference evidence="9 10" key="1">
    <citation type="submission" date="2017-04" db="EMBL/GenBank/DDBJ databases">
        <title>Draft genome sequence of Marssonina coronaria NL1: causal agent of apple blotch.</title>
        <authorList>
            <person name="Cheng Q."/>
        </authorList>
    </citation>
    <scope>NUCLEOTIDE SEQUENCE [LARGE SCALE GENOMIC DNA]</scope>
    <source>
        <strain evidence="9 10">NL1</strain>
    </source>
</reference>
<gene>
    <name evidence="9" type="ORF">B2J93_6256</name>
</gene>
<keyword evidence="5" id="KW-0949">S-adenosyl-L-methionine</keyword>
<feature type="region of interest" description="Disordered" evidence="7">
    <location>
        <begin position="193"/>
        <end position="214"/>
    </location>
</feature>
<dbReference type="STRING" id="503106.A0A218ZDX2"/>
<dbReference type="PANTHER" id="PTHR10920:SF18">
    <property type="entry name" value="RRNA METHYLTRANSFERASE 2, MITOCHONDRIAL"/>
    <property type="match status" value="1"/>
</dbReference>
<dbReference type="HAMAP" id="MF_01547">
    <property type="entry name" value="RNA_methyltr_E"/>
    <property type="match status" value="1"/>
</dbReference>
<evidence type="ECO:0000313" key="9">
    <source>
        <dbReference type="EMBL" id="OWP05932.1"/>
    </source>
</evidence>
<protein>
    <recommendedName>
        <fullName evidence="6">rRNA methyltransferase 2, mitochondrial</fullName>
    </recommendedName>
</protein>
<dbReference type="Gene3D" id="3.40.50.150">
    <property type="entry name" value="Vaccinia Virus protein VP39"/>
    <property type="match status" value="1"/>
</dbReference>
<dbReference type="InterPro" id="IPR015507">
    <property type="entry name" value="rRNA-MeTfrase_E"/>
</dbReference>
<keyword evidence="9" id="KW-0132">Cell division</keyword>
<dbReference type="GO" id="GO:0005739">
    <property type="term" value="C:mitochondrion"/>
    <property type="evidence" value="ECO:0007669"/>
    <property type="project" value="TreeGrafter"/>
</dbReference>
<dbReference type="SUPFAM" id="SSF53335">
    <property type="entry name" value="S-adenosyl-L-methionine-dependent methyltransferases"/>
    <property type="match status" value="1"/>
</dbReference>
<feature type="domain" description="Ribosomal RNA methyltransferase FtsJ" evidence="8">
    <location>
        <begin position="70"/>
        <end position="329"/>
    </location>
</feature>
<evidence type="ECO:0000256" key="4">
    <source>
        <dbReference type="ARBA" id="ARBA00022679"/>
    </source>
</evidence>
<dbReference type="OrthoDB" id="20105at2759"/>
<evidence type="ECO:0000313" key="10">
    <source>
        <dbReference type="Proteomes" id="UP000242519"/>
    </source>
</evidence>
<dbReference type="Pfam" id="PF01728">
    <property type="entry name" value="FtsJ"/>
    <property type="match status" value="1"/>
</dbReference>
<dbReference type="GO" id="GO:0008650">
    <property type="term" value="F:rRNA (uridine-2'-O-)-methyltransferase activity"/>
    <property type="evidence" value="ECO:0007669"/>
    <property type="project" value="TreeGrafter"/>
</dbReference>
<evidence type="ECO:0000256" key="5">
    <source>
        <dbReference type="ARBA" id="ARBA00022691"/>
    </source>
</evidence>
<evidence type="ECO:0000256" key="2">
    <source>
        <dbReference type="ARBA" id="ARBA00022552"/>
    </source>
</evidence>
<dbReference type="FunCoup" id="A0A218ZDX2">
    <property type="interactions" value="11"/>
</dbReference>
<feature type="region of interest" description="Disordered" evidence="7">
    <location>
        <begin position="31"/>
        <end position="63"/>
    </location>
</feature>
<dbReference type="EMBL" id="MZNU01000059">
    <property type="protein sequence ID" value="OWP05932.1"/>
    <property type="molecule type" value="Genomic_DNA"/>
</dbReference>
<dbReference type="InterPro" id="IPR029063">
    <property type="entry name" value="SAM-dependent_MTases_sf"/>
</dbReference>